<evidence type="ECO:0000259" key="4">
    <source>
        <dbReference type="PROSITE" id="PS50949"/>
    </source>
</evidence>
<proteinExistence type="predicted"/>
<evidence type="ECO:0000256" key="3">
    <source>
        <dbReference type="ARBA" id="ARBA00023163"/>
    </source>
</evidence>
<comment type="caution">
    <text evidence="5">The sequence shown here is derived from an EMBL/GenBank/DDBJ whole genome shotgun (WGS) entry which is preliminary data.</text>
</comment>
<feature type="domain" description="HTH gntR-type" evidence="4">
    <location>
        <begin position="9"/>
        <end position="77"/>
    </location>
</feature>
<dbReference type="RefSeq" id="WP_121063535.1">
    <property type="nucleotide sequence ID" value="NZ_RBIQ01000007.1"/>
</dbReference>
<gene>
    <name evidence="5" type="ORF">CLV91_0451</name>
</gene>
<dbReference type="InterPro" id="IPR000524">
    <property type="entry name" value="Tscrpt_reg_HTH_GntR"/>
</dbReference>
<dbReference type="PRINTS" id="PR00035">
    <property type="entry name" value="HTHGNTR"/>
</dbReference>
<protein>
    <submittedName>
        <fullName evidence="5">DNA-binding FadR family transcriptional regulator</fullName>
    </submittedName>
</protein>
<dbReference type="OrthoDB" id="9799482at2"/>
<dbReference type="InterPro" id="IPR011711">
    <property type="entry name" value="GntR_C"/>
</dbReference>
<organism evidence="5 6">
    <name type="scientific">Maribacter vaceletii</name>
    <dbReference type="NCBI Taxonomy" id="1206816"/>
    <lineage>
        <taxon>Bacteria</taxon>
        <taxon>Pseudomonadati</taxon>
        <taxon>Bacteroidota</taxon>
        <taxon>Flavobacteriia</taxon>
        <taxon>Flavobacteriales</taxon>
        <taxon>Flavobacteriaceae</taxon>
        <taxon>Maribacter</taxon>
    </lineage>
</organism>
<dbReference type="SUPFAM" id="SSF46785">
    <property type="entry name" value="Winged helix' DNA-binding domain"/>
    <property type="match status" value="1"/>
</dbReference>
<dbReference type="CDD" id="cd07377">
    <property type="entry name" value="WHTH_GntR"/>
    <property type="match status" value="1"/>
</dbReference>
<evidence type="ECO:0000256" key="1">
    <source>
        <dbReference type="ARBA" id="ARBA00023015"/>
    </source>
</evidence>
<dbReference type="GO" id="GO:0003700">
    <property type="term" value="F:DNA-binding transcription factor activity"/>
    <property type="evidence" value="ECO:0007669"/>
    <property type="project" value="InterPro"/>
</dbReference>
<dbReference type="PANTHER" id="PTHR43537:SF5">
    <property type="entry name" value="UXU OPERON TRANSCRIPTIONAL REGULATOR"/>
    <property type="match status" value="1"/>
</dbReference>
<keyword evidence="3" id="KW-0804">Transcription</keyword>
<dbReference type="GO" id="GO:0003677">
    <property type="term" value="F:DNA binding"/>
    <property type="evidence" value="ECO:0007669"/>
    <property type="project" value="UniProtKB-KW"/>
</dbReference>
<keyword evidence="2 5" id="KW-0238">DNA-binding</keyword>
<evidence type="ECO:0000313" key="5">
    <source>
        <dbReference type="EMBL" id="RKR14376.1"/>
    </source>
</evidence>
<dbReference type="PROSITE" id="PS50949">
    <property type="entry name" value="HTH_GNTR"/>
    <property type="match status" value="1"/>
</dbReference>
<dbReference type="SMART" id="SM00345">
    <property type="entry name" value="HTH_GNTR"/>
    <property type="match status" value="1"/>
</dbReference>
<dbReference type="InterPro" id="IPR036390">
    <property type="entry name" value="WH_DNA-bd_sf"/>
</dbReference>
<keyword evidence="6" id="KW-1185">Reference proteome</keyword>
<keyword evidence="1" id="KW-0805">Transcription regulation</keyword>
<name>A0A495EC26_9FLAO</name>
<dbReference type="Pfam" id="PF00392">
    <property type="entry name" value="GntR"/>
    <property type="match status" value="1"/>
</dbReference>
<reference evidence="5 6" key="1">
    <citation type="submission" date="2018-10" db="EMBL/GenBank/DDBJ databases">
        <title>Genomic Encyclopedia of Archaeal and Bacterial Type Strains, Phase II (KMG-II): from individual species to whole genera.</title>
        <authorList>
            <person name="Goeker M."/>
        </authorList>
    </citation>
    <scope>NUCLEOTIDE SEQUENCE [LARGE SCALE GENOMIC DNA]</scope>
    <source>
        <strain evidence="5 6">DSM 25230</strain>
    </source>
</reference>
<dbReference type="AlphaFoldDB" id="A0A495EC26"/>
<dbReference type="SUPFAM" id="SSF48008">
    <property type="entry name" value="GntR ligand-binding domain-like"/>
    <property type="match status" value="1"/>
</dbReference>
<dbReference type="SMART" id="SM00895">
    <property type="entry name" value="FCD"/>
    <property type="match status" value="1"/>
</dbReference>
<dbReference type="Pfam" id="PF07729">
    <property type="entry name" value="FCD"/>
    <property type="match status" value="1"/>
</dbReference>
<sequence length="243" mass="27218">MFSPVGNSKSLSQQIEEKITEAIRNGQYLPGQKIPTEKELCEIFKVSRTAVREAIKTLAARGIIVVKKGSGAYVSEVSIQNASESLNMFFELSSNKDLILQTIKTRQLIEPIIASEAAKHRTKKHITLLQKNLEDIKKCDLLDSKTEAELDNAFHKILVSIPQNNILELLLSPIFNLMPKFKESVFAKPTDGDLLKEKEMMIIHHSNILNAIIDQNGNLASQSMKNHLATTHANYIKSQALKK</sequence>
<dbReference type="PANTHER" id="PTHR43537">
    <property type="entry name" value="TRANSCRIPTIONAL REGULATOR, GNTR FAMILY"/>
    <property type="match status" value="1"/>
</dbReference>
<dbReference type="Proteomes" id="UP000269412">
    <property type="component" value="Unassembled WGS sequence"/>
</dbReference>
<dbReference type="EMBL" id="RBIQ01000007">
    <property type="protein sequence ID" value="RKR14376.1"/>
    <property type="molecule type" value="Genomic_DNA"/>
</dbReference>
<evidence type="ECO:0000256" key="2">
    <source>
        <dbReference type="ARBA" id="ARBA00023125"/>
    </source>
</evidence>
<evidence type="ECO:0000313" key="6">
    <source>
        <dbReference type="Proteomes" id="UP000269412"/>
    </source>
</evidence>
<dbReference type="Gene3D" id="1.10.10.10">
    <property type="entry name" value="Winged helix-like DNA-binding domain superfamily/Winged helix DNA-binding domain"/>
    <property type="match status" value="1"/>
</dbReference>
<dbReference type="Gene3D" id="1.20.120.530">
    <property type="entry name" value="GntR ligand-binding domain-like"/>
    <property type="match status" value="1"/>
</dbReference>
<dbReference type="InterPro" id="IPR036388">
    <property type="entry name" value="WH-like_DNA-bd_sf"/>
</dbReference>
<dbReference type="InterPro" id="IPR008920">
    <property type="entry name" value="TF_FadR/GntR_C"/>
</dbReference>
<accession>A0A495EC26</accession>